<keyword evidence="2" id="KW-1133">Transmembrane helix</keyword>
<keyword evidence="3" id="KW-0732">Signal</keyword>
<evidence type="ECO:0000256" key="2">
    <source>
        <dbReference type="SAM" id="Phobius"/>
    </source>
</evidence>
<feature type="signal peptide" evidence="3">
    <location>
        <begin position="1"/>
        <end position="21"/>
    </location>
</feature>
<sequence>MRKFSLSTRLFSLAGARLCASKEGQPPKKTPEAEEKVATEKESSQSQAEEVLNAVKKGDFNMVQTHATKLVQQQWKEEYTLPAAFVLLFLFCWYWWAWSRRSIRRKCETIRASVQDEADQTVDQIRGLTEKWKKDITKADDQMKVIIDKNSELTKDIDRMTTALRSCSIRPTSTPHFNVEKLNAEVVAPKKTIEVAEASEEKGLEDVSNKTE</sequence>
<dbReference type="Proteomes" id="UP000515908">
    <property type="component" value="Chromosome 02"/>
</dbReference>
<evidence type="ECO:0000256" key="3">
    <source>
        <dbReference type="SAM" id="SignalP"/>
    </source>
</evidence>
<dbReference type="AlphaFoldDB" id="A0A7G2C1G8"/>
<dbReference type="VEuPathDB" id="TriTrypDB:ADEAN_000091700"/>
<name>A0A7G2C1G8_9TRYP</name>
<feature type="chain" id="PRO_5028819913" evidence="3">
    <location>
        <begin position="22"/>
        <end position="212"/>
    </location>
</feature>
<evidence type="ECO:0000256" key="1">
    <source>
        <dbReference type="SAM" id="MobiDB-lite"/>
    </source>
</evidence>
<dbReference type="EMBL" id="LR877146">
    <property type="protein sequence ID" value="CAD2213476.1"/>
    <property type="molecule type" value="Genomic_DNA"/>
</dbReference>
<feature type="region of interest" description="Disordered" evidence="1">
    <location>
        <begin position="21"/>
        <end position="45"/>
    </location>
</feature>
<reference evidence="4 5" key="1">
    <citation type="submission" date="2020-08" db="EMBL/GenBank/DDBJ databases">
        <authorList>
            <person name="Newling K."/>
            <person name="Davey J."/>
            <person name="Forrester S."/>
        </authorList>
    </citation>
    <scope>NUCLEOTIDE SEQUENCE [LARGE SCALE GENOMIC DNA]</scope>
    <source>
        <strain evidence="5">Crithidia deanei Carvalho (ATCC PRA-265)</strain>
    </source>
</reference>
<feature type="compositionally biased region" description="Basic and acidic residues" evidence="1">
    <location>
        <begin position="25"/>
        <end position="43"/>
    </location>
</feature>
<gene>
    <name evidence="4" type="ORF">ADEAN_000091700</name>
</gene>
<keyword evidence="2" id="KW-0812">Transmembrane</keyword>
<keyword evidence="5" id="KW-1185">Reference proteome</keyword>
<feature type="transmembrane region" description="Helical" evidence="2">
    <location>
        <begin position="79"/>
        <end position="96"/>
    </location>
</feature>
<proteinExistence type="predicted"/>
<evidence type="ECO:0000313" key="4">
    <source>
        <dbReference type="EMBL" id="CAD2213476.1"/>
    </source>
</evidence>
<keyword evidence="2" id="KW-0472">Membrane</keyword>
<protein>
    <submittedName>
        <fullName evidence="4">Uncharacterized protein</fullName>
    </submittedName>
</protein>
<organism evidence="4 5">
    <name type="scientific">Angomonas deanei</name>
    <dbReference type="NCBI Taxonomy" id="59799"/>
    <lineage>
        <taxon>Eukaryota</taxon>
        <taxon>Discoba</taxon>
        <taxon>Euglenozoa</taxon>
        <taxon>Kinetoplastea</taxon>
        <taxon>Metakinetoplastina</taxon>
        <taxon>Trypanosomatida</taxon>
        <taxon>Trypanosomatidae</taxon>
        <taxon>Strigomonadinae</taxon>
        <taxon>Angomonas</taxon>
    </lineage>
</organism>
<evidence type="ECO:0000313" key="5">
    <source>
        <dbReference type="Proteomes" id="UP000515908"/>
    </source>
</evidence>
<accession>A0A7G2C1G8</accession>